<gene>
    <name evidence="1" type="ORF">ACFSJD_00095</name>
</gene>
<proteinExistence type="predicted"/>
<comment type="caution">
    <text evidence="1">The sequence shown here is derived from an EMBL/GenBank/DDBJ whole genome shotgun (WGS) entry which is preliminary data.</text>
</comment>
<sequence>MTISSSPPDPREHRLAEVTRAVRGAAEGSSGTRVAEHVRTALDTLLTHLVRAHDRCQDVADRDWADYRTRLDIGLDDLRAEIARSTDPGDEGAELEKVLFVHCSRLELDGWRLHLDAVTHGVGDGAGDPRNVEDLVTYAARELDTYSRDGGATAERAADIDRIIESVRAGSATP</sequence>
<dbReference type="Proteomes" id="UP001597114">
    <property type="component" value="Unassembled WGS sequence"/>
</dbReference>
<evidence type="ECO:0000313" key="2">
    <source>
        <dbReference type="Proteomes" id="UP001597114"/>
    </source>
</evidence>
<accession>A0ABW4EKD9</accession>
<reference evidence="2" key="1">
    <citation type="journal article" date="2019" name="Int. J. Syst. Evol. Microbiol.">
        <title>The Global Catalogue of Microorganisms (GCM) 10K type strain sequencing project: providing services to taxonomists for standard genome sequencing and annotation.</title>
        <authorList>
            <consortium name="The Broad Institute Genomics Platform"/>
            <consortium name="The Broad Institute Genome Sequencing Center for Infectious Disease"/>
            <person name="Wu L."/>
            <person name="Ma J."/>
        </authorList>
    </citation>
    <scope>NUCLEOTIDE SEQUENCE [LARGE SCALE GENOMIC DNA]</scope>
    <source>
        <strain evidence="2">CCM 7043</strain>
    </source>
</reference>
<dbReference type="EMBL" id="JBHUCO010000001">
    <property type="protein sequence ID" value="MFD1515863.1"/>
    <property type="molecule type" value="Genomic_DNA"/>
</dbReference>
<organism evidence="1 2">
    <name type="scientific">Pseudonocardia yunnanensis</name>
    <dbReference type="NCBI Taxonomy" id="58107"/>
    <lineage>
        <taxon>Bacteria</taxon>
        <taxon>Bacillati</taxon>
        <taxon>Actinomycetota</taxon>
        <taxon>Actinomycetes</taxon>
        <taxon>Pseudonocardiales</taxon>
        <taxon>Pseudonocardiaceae</taxon>
        <taxon>Pseudonocardia</taxon>
    </lineage>
</organism>
<name>A0ABW4EKD9_9PSEU</name>
<evidence type="ECO:0000313" key="1">
    <source>
        <dbReference type="EMBL" id="MFD1515863.1"/>
    </source>
</evidence>
<protein>
    <submittedName>
        <fullName evidence="1">Uncharacterized protein</fullName>
    </submittedName>
</protein>
<keyword evidence="2" id="KW-1185">Reference proteome</keyword>
<dbReference type="RefSeq" id="WP_344724610.1">
    <property type="nucleotide sequence ID" value="NZ_BAAAUS010000027.1"/>
</dbReference>